<feature type="domain" description="DUF4440" evidence="1">
    <location>
        <begin position="8"/>
        <end position="115"/>
    </location>
</feature>
<name>A0A1X1EU32_PANCY</name>
<keyword evidence="3" id="KW-1185">Reference proteome</keyword>
<dbReference type="RefSeq" id="WP_084874629.1">
    <property type="nucleotide sequence ID" value="NZ_JAGGMY010000001.1"/>
</dbReference>
<evidence type="ECO:0000259" key="1">
    <source>
        <dbReference type="Pfam" id="PF14534"/>
    </source>
</evidence>
<dbReference type="EMBL" id="MLJI01000001">
    <property type="protein sequence ID" value="ORM93550.1"/>
    <property type="molecule type" value="Genomic_DNA"/>
</dbReference>
<dbReference type="SUPFAM" id="SSF54427">
    <property type="entry name" value="NTF2-like"/>
    <property type="match status" value="1"/>
</dbReference>
<comment type="caution">
    <text evidence="2">The sequence shown here is derived from an EMBL/GenBank/DDBJ whole genome shotgun (WGS) entry which is preliminary data.</text>
</comment>
<organism evidence="2 3">
    <name type="scientific">Pantoea cypripedii</name>
    <name type="common">Pectobacterium cypripedii</name>
    <name type="synonym">Erwinia cypripedii</name>
    <dbReference type="NCBI Taxonomy" id="55209"/>
    <lineage>
        <taxon>Bacteria</taxon>
        <taxon>Pseudomonadati</taxon>
        <taxon>Pseudomonadota</taxon>
        <taxon>Gammaproteobacteria</taxon>
        <taxon>Enterobacterales</taxon>
        <taxon>Erwiniaceae</taxon>
        <taxon>Pantoea</taxon>
    </lineage>
</organism>
<sequence>MTELIHQLLAFEQQRQRALIEADLTALENMLAADLIHIHSTGMVHNKAQFLAHVKRMGGFVAIQRDPPEIRIEGDIAILTGNTRNRVRRLETGEEAERYGFSTLVLRRIAGGWQILLSQLTPHQV</sequence>
<reference evidence="2 3" key="1">
    <citation type="journal article" date="2017" name="Antonie Van Leeuwenhoek">
        <title>Phylogenomic resolution of the bacterial genus Pantoea and its relationship with Erwinia and Tatumella.</title>
        <authorList>
            <person name="Palmer M."/>
            <person name="Steenkamp E.T."/>
            <person name="Coetzee M.P."/>
            <person name="Chan W.Y."/>
            <person name="van Zyl E."/>
            <person name="De Maayer P."/>
            <person name="Coutinho T.A."/>
            <person name="Blom J."/>
            <person name="Smits T.H."/>
            <person name="Duffy B."/>
            <person name="Venter S.N."/>
        </authorList>
    </citation>
    <scope>NUCLEOTIDE SEQUENCE [LARGE SCALE GENOMIC DNA]</scope>
    <source>
        <strain evidence="2 3">LMG 2657</strain>
    </source>
</reference>
<dbReference type="OrthoDB" id="5146008at2"/>
<proteinExistence type="predicted"/>
<dbReference type="Pfam" id="PF14534">
    <property type="entry name" value="DUF4440"/>
    <property type="match status" value="1"/>
</dbReference>
<dbReference type="STRING" id="55209.HA50_09400"/>
<dbReference type="Proteomes" id="UP000193749">
    <property type="component" value="Unassembled WGS sequence"/>
</dbReference>
<protein>
    <submittedName>
        <fullName evidence="2">DUF4440 domain-containing protein</fullName>
    </submittedName>
</protein>
<dbReference type="InterPro" id="IPR027843">
    <property type="entry name" value="DUF4440"/>
</dbReference>
<dbReference type="Gene3D" id="3.10.450.50">
    <property type="match status" value="1"/>
</dbReference>
<gene>
    <name evidence="2" type="ORF">HA50_09400</name>
</gene>
<accession>A0A1X1EU32</accession>
<dbReference type="AlphaFoldDB" id="A0A1X1EU32"/>
<evidence type="ECO:0000313" key="2">
    <source>
        <dbReference type="EMBL" id="ORM93550.1"/>
    </source>
</evidence>
<dbReference type="InterPro" id="IPR032710">
    <property type="entry name" value="NTF2-like_dom_sf"/>
</dbReference>
<evidence type="ECO:0000313" key="3">
    <source>
        <dbReference type="Proteomes" id="UP000193749"/>
    </source>
</evidence>